<evidence type="ECO:0000256" key="4">
    <source>
        <dbReference type="ARBA" id="ARBA00022840"/>
    </source>
</evidence>
<dbReference type="GO" id="GO:0005524">
    <property type="term" value="F:ATP binding"/>
    <property type="evidence" value="ECO:0007669"/>
    <property type="project" value="UniProtKB-KW"/>
</dbReference>
<reference evidence="11" key="1">
    <citation type="submission" date="2021-01" db="EMBL/GenBank/DDBJ databases">
        <authorList>
            <person name="Kaushik A."/>
        </authorList>
    </citation>
    <scope>NUCLEOTIDE SEQUENCE</scope>
    <source>
        <strain evidence="11">AG6-10EEA</strain>
    </source>
</reference>
<gene>
    <name evidence="11" type="ORF">RDB_LOCUS185800</name>
</gene>
<dbReference type="Pfam" id="PF00069">
    <property type="entry name" value="Pkinase"/>
    <property type="match status" value="1"/>
</dbReference>
<dbReference type="Proteomes" id="UP000663853">
    <property type="component" value="Unassembled WGS sequence"/>
</dbReference>
<dbReference type="EMBL" id="CAJMXA010004251">
    <property type="protein sequence ID" value="CAE6538134.1"/>
    <property type="molecule type" value="Genomic_DNA"/>
</dbReference>
<sequence length="192" mass="21372">MVHSRLILLSIQNAIEFSWNQSIELASALAYLHDAGIVHGDVKGDNIIISDNGRAQLGDFGSSILLNYSSLSFTQTGFKGTQRFMAPELLDQSSDKHTIKSDIYALGMTLLQIMTGKLPYAGQPDYTVPHEVLVKRSRPGRPDFNGILAGQTAKDELWCLLNQCWTYEPESRPTAMEVKETLVELNRISSDR</sequence>
<dbReference type="SMART" id="SM00220">
    <property type="entry name" value="S_TKc"/>
    <property type="match status" value="1"/>
</dbReference>
<evidence type="ECO:0000256" key="3">
    <source>
        <dbReference type="ARBA" id="ARBA00022777"/>
    </source>
</evidence>
<dbReference type="GO" id="GO:0004708">
    <property type="term" value="F:MAP kinase kinase activity"/>
    <property type="evidence" value="ECO:0007669"/>
    <property type="project" value="UniProtKB-EC"/>
</dbReference>
<dbReference type="PANTHER" id="PTHR48013">
    <property type="entry name" value="DUAL SPECIFICITY MITOGEN-ACTIVATED PROTEIN KINASE KINASE 5-RELATED"/>
    <property type="match status" value="1"/>
</dbReference>
<comment type="catalytic activity">
    <reaction evidence="7">
        <text>L-seryl-[protein] + ATP = O-phospho-L-seryl-[protein] + ADP + H(+)</text>
        <dbReference type="Rhea" id="RHEA:17989"/>
        <dbReference type="Rhea" id="RHEA-COMP:9863"/>
        <dbReference type="Rhea" id="RHEA-COMP:11604"/>
        <dbReference type="ChEBI" id="CHEBI:15378"/>
        <dbReference type="ChEBI" id="CHEBI:29999"/>
        <dbReference type="ChEBI" id="CHEBI:30616"/>
        <dbReference type="ChEBI" id="CHEBI:83421"/>
        <dbReference type="ChEBI" id="CHEBI:456216"/>
        <dbReference type="EC" id="2.7.12.2"/>
    </reaction>
</comment>
<name>A0A8H3HTD3_9AGAM</name>
<dbReference type="InterPro" id="IPR008271">
    <property type="entry name" value="Ser/Thr_kinase_AS"/>
</dbReference>
<evidence type="ECO:0000256" key="9">
    <source>
        <dbReference type="ARBA" id="ARBA00051693"/>
    </source>
</evidence>
<organism evidence="11 12">
    <name type="scientific">Rhizoctonia solani</name>
    <dbReference type="NCBI Taxonomy" id="456999"/>
    <lineage>
        <taxon>Eukaryota</taxon>
        <taxon>Fungi</taxon>
        <taxon>Dikarya</taxon>
        <taxon>Basidiomycota</taxon>
        <taxon>Agaricomycotina</taxon>
        <taxon>Agaricomycetes</taxon>
        <taxon>Cantharellales</taxon>
        <taxon>Ceratobasidiaceae</taxon>
        <taxon>Rhizoctonia</taxon>
    </lineage>
</organism>
<comment type="catalytic activity">
    <reaction evidence="9">
        <text>L-tyrosyl-[protein] + ATP = O-phospho-L-tyrosyl-[protein] + ADP + H(+)</text>
        <dbReference type="Rhea" id="RHEA:10596"/>
        <dbReference type="Rhea" id="RHEA-COMP:10136"/>
        <dbReference type="Rhea" id="RHEA-COMP:20101"/>
        <dbReference type="ChEBI" id="CHEBI:15378"/>
        <dbReference type="ChEBI" id="CHEBI:30616"/>
        <dbReference type="ChEBI" id="CHEBI:46858"/>
        <dbReference type="ChEBI" id="CHEBI:61978"/>
        <dbReference type="ChEBI" id="CHEBI:456216"/>
        <dbReference type="EC" id="2.7.12.2"/>
    </reaction>
</comment>
<dbReference type="InterPro" id="IPR000719">
    <property type="entry name" value="Prot_kinase_dom"/>
</dbReference>
<dbReference type="AlphaFoldDB" id="A0A8H3HTD3"/>
<evidence type="ECO:0000256" key="5">
    <source>
        <dbReference type="ARBA" id="ARBA00038035"/>
    </source>
</evidence>
<evidence type="ECO:0000256" key="7">
    <source>
        <dbReference type="ARBA" id="ARBA00049014"/>
    </source>
</evidence>
<feature type="domain" description="Protein kinase" evidence="10">
    <location>
        <begin position="1"/>
        <end position="183"/>
    </location>
</feature>
<dbReference type="InterPro" id="IPR011009">
    <property type="entry name" value="Kinase-like_dom_sf"/>
</dbReference>
<comment type="caution">
    <text evidence="11">The sequence shown here is derived from an EMBL/GenBank/DDBJ whole genome shotgun (WGS) entry which is preliminary data.</text>
</comment>
<dbReference type="PANTHER" id="PTHR48013:SF9">
    <property type="entry name" value="DUAL SPECIFICITY MITOGEN-ACTIVATED PROTEIN KINASE KINASE 5"/>
    <property type="match status" value="1"/>
</dbReference>
<comment type="catalytic activity">
    <reaction evidence="8">
        <text>L-threonyl-[protein] + ATP = O-phospho-L-threonyl-[protein] + ADP + H(+)</text>
        <dbReference type="Rhea" id="RHEA:46608"/>
        <dbReference type="Rhea" id="RHEA-COMP:11060"/>
        <dbReference type="Rhea" id="RHEA-COMP:11605"/>
        <dbReference type="ChEBI" id="CHEBI:15378"/>
        <dbReference type="ChEBI" id="CHEBI:30013"/>
        <dbReference type="ChEBI" id="CHEBI:30616"/>
        <dbReference type="ChEBI" id="CHEBI:61977"/>
        <dbReference type="ChEBI" id="CHEBI:456216"/>
        <dbReference type="EC" id="2.7.12.2"/>
    </reaction>
</comment>
<evidence type="ECO:0000256" key="6">
    <source>
        <dbReference type="ARBA" id="ARBA00038999"/>
    </source>
</evidence>
<evidence type="ECO:0000256" key="8">
    <source>
        <dbReference type="ARBA" id="ARBA00049299"/>
    </source>
</evidence>
<evidence type="ECO:0000259" key="10">
    <source>
        <dbReference type="PROSITE" id="PS50011"/>
    </source>
</evidence>
<keyword evidence="1" id="KW-0808">Transferase</keyword>
<evidence type="ECO:0000313" key="11">
    <source>
        <dbReference type="EMBL" id="CAE6538134.1"/>
    </source>
</evidence>
<dbReference type="PROSITE" id="PS00108">
    <property type="entry name" value="PROTEIN_KINASE_ST"/>
    <property type="match status" value="1"/>
</dbReference>
<dbReference type="Gene3D" id="1.10.510.10">
    <property type="entry name" value="Transferase(Phosphotransferase) domain 1"/>
    <property type="match status" value="1"/>
</dbReference>
<evidence type="ECO:0000256" key="2">
    <source>
        <dbReference type="ARBA" id="ARBA00022741"/>
    </source>
</evidence>
<keyword evidence="4" id="KW-0067">ATP-binding</keyword>
<protein>
    <recommendedName>
        <fullName evidence="6">mitogen-activated protein kinase kinase</fullName>
        <ecNumber evidence="6">2.7.12.2</ecNumber>
    </recommendedName>
</protein>
<evidence type="ECO:0000313" key="12">
    <source>
        <dbReference type="Proteomes" id="UP000663853"/>
    </source>
</evidence>
<dbReference type="PROSITE" id="PS50011">
    <property type="entry name" value="PROTEIN_KINASE_DOM"/>
    <property type="match status" value="1"/>
</dbReference>
<comment type="similarity">
    <text evidence="5">Belongs to the protein kinase superfamily. STE Ser/Thr protein kinase family. MAP kinase kinase subfamily.</text>
</comment>
<accession>A0A8H3HTD3</accession>
<dbReference type="EC" id="2.7.12.2" evidence="6"/>
<dbReference type="SUPFAM" id="SSF56112">
    <property type="entry name" value="Protein kinase-like (PK-like)"/>
    <property type="match status" value="1"/>
</dbReference>
<keyword evidence="3" id="KW-0418">Kinase</keyword>
<evidence type="ECO:0000256" key="1">
    <source>
        <dbReference type="ARBA" id="ARBA00022679"/>
    </source>
</evidence>
<keyword evidence="2" id="KW-0547">Nucleotide-binding</keyword>
<proteinExistence type="inferred from homology"/>